<dbReference type="KEGG" id="vra:111241027"/>
<evidence type="ECO:0000313" key="1">
    <source>
        <dbReference type="Proteomes" id="UP000087766"/>
    </source>
</evidence>
<keyword evidence="1" id="KW-1185">Reference proteome</keyword>
<dbReference type="GeneID" id="111241027"/>
<gene>
    <name evidence="2 3 4" type="primary">LOC111241027</name>
</gene>
<dbReference type="RefSeq" id="XP_022633086.1">
    <property type="nucleotide sequence ID" value="XM_022777365.1"/>
</dbReference>
<dbReference type="Proteomes" id="UP000087766">
    <property type="component" value="Unplaced"/>
</dbReference>
<evidence type="ECO:0000313" key="3">
    <source>
        <dbReference type="RefSeq" id="XP_022633085.1"/>
    </source>
</evidence>
<dbReference type="RefSeq" id="XP_022633084.1">
    <property type="nucleotide sequence ID" value="XM_022777363.1"/>
</dbReference>
<reference evidence="2 3" key="1">
    <citation type="submission" date="2025-04" db="UniProtKB">
        <authorList>
            <consortium name="RefSeq"/>
        </authorList>
    </citation>
    <scope>IDENTIFICATION</scope>
    <source>
        <tissue evidence="2 3">Leaf</tissue>
    </source>
</reference>
<organism evidence="1 4">
    <name type="scientific">Vigna radiata var. radiata</name>
    <name type="common">Mung bean</name>
    <name type="synonym">Phaseolus aureus</name>
    <dbReference type="NCBI Taxonomy" id="3916"/>
    <lineage>
        <taxon>Eukaryota</taxon>
        <taxon>Viridiplantae</taxon>
        <taxon>Streptophyta</taxon>
        <taxon>Embryophyta</taxon>
        <taxon>Tracheophyta</taxon>
        <taxon>Spermatophyta</taxon>
        <taxon>Magnoliopsida</taxon>
        <taxon>eudicotyledons</taxon>
        <taxon>Gunneridae</taxon>
        <taxon>Pentapetalae</taxon>
        <taxon>rosids</taxon>
        <taxon>fabids</taxon>
        <taxon>Fabales</taxon>
        <taxon>Fabaceae</taxon>
        <taxon>Papilionoideae</taxon>
        <taxon>50 kb inversion clade</taxon>
        <taxon>NPAAA clade</taxon>
        <taxon>indigoferoid/millettioid clade</taxon>
        <taxon>Phaseoleae</taxon>
        <taxon>Vigna</taxon>
    </lineage>
</organism>
<evidence type="ECO:0000313" key="2">
    <source>
        <dbReference type="RefSeq" id="XP_022633084.1"/>
    </source>
</evidence>
<evidence type="ECO:0000313" key="4">
    <source>
        <dbReference type="RefSeq" id="XP_022633086.1"/>
    </source>
</evidence>
<sequence>MEVSCPQLTLATVSGSNHKDRPPRGVVDGDASIFAGRSTTGCARPPSCLFFFVRNRPQIRDLAVLAIAGEIHDRKPRAKAAPVTLSATEVVAGRRVFYASSFLHVRALSFLRRATATRTGTPPAPRITAKVVAVHPITTSRAMNKTNHRCPRRDSLTRQRRRHHSPSRVFFLRCQAFPATSSPVSRTKVLAMGSEARDGRGKLFWGTVLNGTGFSILSVLV</sequence>
<protein>
    <submittedName>
        <fullName evidence="2 3">Uncharacterized protein LOC111241027 isoform X1</fullName>
    </submittedName>
</protein>
<proteinExistence type="predicted"/>
<accession>A0A3Q0EPR0</accession>
<dbReference type="AlphaFoldDB" id="A0A3Q0EPR0"/>
<dbReference type="RefSeq" id="XP_022633085.1">
    <property type="nucleotide sequence ID" value="XM_022777364.1"/>
</dbReference>
<name>A0A3Q0EPR0_VIGRR</name>